<evidence type="ECO:0000256" key="3">
    <source>
        <dbReference type="ARBA" id="ARBA00022692"/>
    </source>
</evidence>
<dbReference type="EMBL" id="RIBS01000001">
    <property type="protein sequence ID" value="RNF86048.1"/>
    <property type="molecule type" value="Genomic_DNA"/>
</dbReference>
<proteinExistence type="inferred from homology"/>
<sequence>MSWRAILTLVLLAGAVLSGLALWSQRHPEHSTEAAAGRPDYVLHDFELISLDENGRESFTLRAPRLARDPDQKTLDIATPLFLIPTQPGSTSDAWQIRSATGWVSADGSELRLRGKVAATSDGRNGPVTTMATDQLNVFPKAKRAESATLVTIRRPGSILRGRGLEVSLATKQYSFKSEVQTRYVPTRR</sequence>
<dbReference type="GO" id="GO:0005886">
    <property type="term" value="C:plasma membrane"/>
    <property type="evidence" value="ECO:0007669"/>
    <property type="project" value="UniProtKB-SubCell"/>
</dbReference>
<dbReference type="PANTHER" id="PTHR37481:SF1">
    <property type="entry name" value="LIPOPOLYSACCHARIDE EXPORT SYSTEM PROTEIN LPTC"/>
    <property type="match status" value="1"/>
</dbReference>
<evidence type="ECO:0000256" key="5">
    <source>
        <dbReference type="ARBA" id="ARBA00023136"/>
    </source>
</evidence>
<keyword evidence="5 6" id="KW-0472">Membrane</keyword>
<evidence type="ECO:0000256" key="2">
    <source>
        <dbReference type="ARBA" id="ARBA00022519"/>
    </source>
</evidence>
<protein>
    <recommendedName>
        <fullName evidence="6">Lipopolysaccharide export system protein LptC</fullName>
    </recommendedName>
</protein>
<dbReference type="GO" id="GO:0043165">
    <property type="term" value="P:Gram-negative-bacterium-type cell outer membrane assembly"/>
    <property type="evidence" value="ECO:0007669"/>
    <property type="project" value="UniProtKB-UniRule"/>
</dbReference>
<keyword evidence="2 6" id="KW-0997">Cell inner membrane</keyword>
<organism evidence="7 8">
    <name type="scientific">Montanilutibacter psychrotolerans</name>
    <dbReference type="NCBI Taxonomy" id="1327343"/>
    <lineage>
        <taxon>Bacteria</taxon>
        <taxon>Pseudomonadati</taxon>
        <taxon>Pseudomonadota</taxon>
        <taxon>Gammaproteobacteria</taxon>
        <taxon>Lysobacterales</taxon>
        <taxon>Lysobacteraceae</taxon>
        <taxon>Montanilutibacter</taxon>
    </lineage>
</organism>
<dbReference type="Proteomes" id="UP000267049">
    <property type="component" value="Unassembled WGS sequence"/>
</dbReference>
<keyword evidence="1 6" id="KW-1003">Cell membrane</keyword>
<comment type="subunit">
    <text evidence="6">Component of the lipopolysaccharide transport and assembly complex. Interacts with LptA and the LptBFG transporter complex.</text>
</comment>
<evidence type="ECO:0000313" key="8">
    <source>
        <dbReference type="Proteomes" id="UP000267049"/>
    </source>
</evidence>
<dbReference type="PANTHER" id="PTHR37481">
    <property type="entry name" value="LIPOPOLYSACCHARIDE EXPORT SYSTEM PROTEIN LPTC"/>
    <property type="match status" value="1"/>
</dbReference>
<dbReference type="Gene3D" id="2.60.450.10">
    <property type="entry name" value="Lipopolysaccharide (LPS) transport protein A like domain"/>
    <property type="match status" value="1"/>
</dbReference>
<dbReference type="GO" id="GO:0030288">
    <property type="term" value="C:outer membrane-bounded periplasmic space"/>
    <property type="evidence" value="ECO:0007669"/>
    <property type="project" value="TreeGrafter"/>
</dbReference>
<dbReference type="OrthoDB" id="5973594at2"/>
<comment type="caution">
    <text evidence="7">The sequence shown here is derived from an EMBL/GenBank/DDBJ whole genome shotgun (WGS) entry which is preliminary data.</text>
</comment>
<comment type="subcellular location">
    <subcellularLocation>
        <location evidence="6">Cell inner membrane</location>
        <topology evidence="6">Single-pass membrane protein</topology>
    </subcellularLocation>
</comment>
<evidence type="ECO:0000256" key="1">
    <source>
        <dbReference type="ARBA" id="ARBA00022475"/>
    </source>
</evidence>
<accession>A0A3M8SXE9</accession>
<comment type="function">
    <text evidence="6">Involved in the assembly of lipopolysaccharide (LPS). Required for the translocation of LPS from the inner membrane to the outer membrane. Facilitates the transfer of LPS from the inner membrane to the periplasmic protein LptA. Could be a docking site for LptA.</text>
</comment>
<dbReference type="Pfam" id="PF06835">
    <property type="entry name" value="LptC"/>
    <property type="match status" value="1"/>
</dbReference>
<dbReference type="NCBIfam" id="TIGR04409">
    <property type="entry name" value="LptC_YrbK"/>
    <property type="match status" value="1"/>
</dbReference>
<dbReference type="InterPro" id="IPR052363">
    <property type="entry name" value="LPS_export_LptC"/>
</dbReference>
<dbReference type="HAMAP" id="MF_01915">
    <property type="entry name" value="LPS_assembly_LptC"/>
    <property type="match status" value="1"/>
</dbReference>
<evidence type="ECO:0000313" key="7">
    <source>
        <dbReference type="EMBL" id="RNF86048.1"/>
    </source>
</evidence>
<dbReference type="RefSeq" id="WP_123086170.1">
    <property type="nucleotide sequence ID" value="NZ_RIBS01000001.1"/>
</dbReference>
<dbReference type="GO" id="GO:0015221">
    <property type="term" value="F:lipopolysaccharide transmembrane transporter activity"/>
    <property type="evidence" value="ECO:0007669"/>
    <property type="project" value="InterPro"/>
</dbReference>
<keyword evidence="8" id="KW-1185">Reference proteome</keyword>
<dbReference type="GO" id="GO:0017089">
    <property type="term" value="F:glycolipid transfer activity"/>
    <property type="evidence" value="ECO:0007669"/>
    <property type="project" value="TreeGrafter"/>
</dbReference>
<keyword evidence="4 6" id="KW-1133">Transmembrane helix</keyword>
<dbReference type="AlphaFoldDB" id="A0A3M8SXE9"/>
<name>A0A3M8SXE9_9GAMM</name>
<dbReference type="InterPro" id="IPR026265">
    <property type="entry name" value="LptC"/>
</dbReference>
<reference evidence="7 8" key="1">
    <citation type="submission" date="2018-11" db="EMBL/GenBank/DDBJ databases">
        <title>Lysobacter cryohumiis sp. nov., isolated from soil in the Tianshan Mountains, Xinjiang, China.</title>
        <authorList>
            <person name="Luo Y."/>
            <person name="Sheng H."/>
        </authorList>
    </citation>
    <scope>NUCLEOTIDE SEQUENCE [LARGE SCALE GENOMIC DNA]</scope>
    <source>
        <strain evidence="7 8">ZS60</strain>
    </source>
</reference>
<evidence type="ECO:0000256" key="4">
    <source>
        <dbReference type="ARBA" id="ARBA00022989"/>
    </source>
</evidence>
<keyword evidence="3 6" id="KW-0812">Transmembrane</keyword>
<evidence type="ECO:0000256" key="6">
    <source>
        <dbReference type="HAMAP-Rule" id="MF_01915"/>
    </source>
</evidence>
<gene>
    <name evidence="6 7" type="primary">lptC</name>
    <name evidence="7" type="ORF">EER27_01025</name>
</gene>
<comment type="similarity">
    <text evidence="6">Belongs to the LptC family.</text>
</comment>
<dbReference type="InterPro" id="IPR010664">
    <property type="entry name" value="LipoPS_assembly_LptC-rel"/>
</dbReference>